<name>A0AAV2H6V4_LYMST</name>
<evidence type="ECO:0000313" key="2">
    <source>
        <dbReference type="Proteomes" id="UP001497497"/>
    </source>
</evidence>
<accession>A0AAV2H6V4</accession>
<evidence type="ECO:0000313" key="1">
    <source>
        <dbReference type="EMBL" id="CAL1528895.1"/>
    </source>
</evidence>
<organism evidence="1 2">
    <name type="scientific">Lymnaea stagnalis</name>
    <name type="common">Great pond snail</name>
    <name type="synonym">Helix stagnalis</name>
    <dbReference type="NCBI Taxonomy" id="6523"/>
    <lineage>
        <taxon>Eukaryota</taxon>
        <taxon>Metazoa</taxon>
        <taxon>Spiralia</taxon>
        <taxon>Lophotrochozoa</taxon>
        <taxon>Mollusca</taxon>
        <taxon>Gastropoda</taxon>
        <taxon>Heterobranchia</taxon>
        <taxon>Euthyneura</taxon>
        <taxon>Panpulmonata</taxon>
        <taxon>Hygrophila</taxon>
        <taxon>Lymnaeoidea</taxon>
        <taxon>Lymnaeidae</taxon>
        <taxon>Lymnaea</taxon>
    </lineage>
</organism>
<gene>
    <name evidence="1" type="ORF">GSLYS_00003065001</name>
</gene>
<dbReference type="Proteomes" id="UP001497497">
    <property type="component" value="Unassembled WGS sequence"/>
</dbReference>
<reference evidence="1 2" key="1">
    <citation type="submission" date="2024-04" db="EMBL/GenBank/DDBJ databases">
        <authorList>
            <consortium name="Genoscope - CEA"/>
            <person name="William W."/>
        </authorList>
    </citation>
    <scope>NUCLEOTIDE SEQUENCE [LARGE SCALE GENOMIC DNA]</scope>
</reference>
<feature type="non-terminal residue" evidence="1">
    <location>
        <position position="1"/>
    </location>
</feature>
<dbReference type="EMBL" id="CAXITT010000040">
    <property type="protein sequence ID" value="CAL1528895.1"/>
    <property type="molecule type" value="Genomic_DNA"/>
</dbReference>
<comment type="caution">
    <text evidence="1">The sequence shown here is derived from an EMBL/GenBank/DDBJ whole genome shotgun (WGS) entry which is preliminary data.</text>
</comment>
<sequence length="155" mass="17082">QLKKSNDHLFYTGQFRQSLTMSHNQTRAHPQDMSQGQQAYELPSYLPPLYVPPRYAPTFANPQTQSVVNSNTVVVQQPGAAGNTLLLIPKDKLQSREWHSGLCSCLNDLSGCLMGVFCLPLLMAKVSNRLDECGLVTCCVPGAVTTLRTKIRTMG</sequence>
<feature type="non-terminal residue" evidence="1">
    <location>
        <position position="155"/>
    </location>
</feature>
<proteinExistence type="predicted"/>
<dbReference type="AlphaFoldDB" id="A0AAV2H6V4"/>
<keyword evidence="2" id="KW-1185">Reference proteome</keyword>
<protein>
    <submittedName>
        <fullName evidence="1">Uncharacterized protein</fullName>
    </submittedName>
</protein>